<gene>
    <name evidence="3" type="ORF">ACFSYJ_06390</name>
</gene>
<organism evidence="3 4">
    <name type="scientific">Amycolatopsis samaneae</name>
    <dbReference type="NCBI Taxonomy" id="664691"/>
    <lineage>
        <taxon>Bacteria</taxon>
        <taxon>Bacillati</taxon>
        <taxon>Actinomycetota</taxon>
        <taxon>Actinomycetes</taxon>
        <taxon>Pseudonocardiales</taxon>
        <taxon>Pseudonocardiaceae</taxon>
        <taxon>Amycolatopsis</taxon>
    </lineage>
</organism>
<dbReference type="Pfam" id="PF04149">
    <property type="entry name" value="DUF397"/>
    <property type="match status" value="1"/>
</dbReference>
<proteinExistence type="predicted"/>
<accession>A0ABW5GAN7</accession>
<evidence type="ECO:0000256" key="1">
    <source>
        <dbReference type="SAM" id="MobiDB-lite"/>
    </source>
</evidence>
<evidence type="ECO:0000313" key="3">
    <source>
        <dbReference type="EMBL" id="MFD2458216.1"/>
    </source>
</evidence>
<dbReference type="RefSeq" id="WP_345395201.1">
    <property type="nucleotide sequence ID" value="NZ_BAABHG010000007.1"/>
</dbReference>
<name>A0ABW5GAN7_9PSEU</name>
<dbReference type="InterPro" id="IPR007278">
    <property type="entry name" value="DUF397"/>
</dbReference>
<dbReference type="Proteomes" id="UP001597419">
    <property type="component" value="Unassembled WGS sequence"/>
</dbReference>
<sequence>MNTENSRPTLIGVPGWRKSSRSRGANGCVELNTSVPGYAGVRDSKLGEASPILVLEHREMRAFLHQIKNGGATPA</sequence>
<feature type="domain" description="DUF397" evidence="2">
    <location>
        <begin position="15"/>
        <end position="68"/>
    </location>
</feature>
<evidence type="ECO:0000259" key="2">
    <source>
        <dbReference type="Pfam" id="PF04149"/>
    </source>
</evidence>
<keyword evidence="4" id="KW-1185">Reference proteome</keyword>
<comment type="caution">
    <text evidence="3">The sequence shown here is derived from an EMBL/GenBank/DDBJ whole genome shotgun (WGS) entry which is preliminary data.</text>
</comment>
<evidence type="ECO:0000313" key="4">
    <source>
        <dbReference type="Proteomes" id="UP001597419"/>
    </source>
</evidence>
<dbReference type="EMBL" id="JBHUKU010000003">
    <property type="protein sequence ID" value="MFD2458216.1"/>
    <property type="molecule type" value="Genomic_DNA"/>
</dbReference>
<protein>
    <submittedName>
        <fullName evidence="3">DUF397 domain-containing protein</fullName>
    </submittedName>
</protein>
<reference evidence="4" key="1">
    <citation type="journal article" date="2019" name="Int. J. Syst. Evol. Microbiol.">
        <title>The Global Catalogue of Microorganisms (GCM) 10K type strain sequencing project: providing services to taxonomists for standard genome sequencing and annotation.</title>
        <authorList>
            <consortium name="The Broad Institute Genomics Platform"/>
            <consortium name="The Broad Institute Genome Sequencing Center for Infectious Disease"/>
            <person name="Wu L."/>
            <person name="Ma J."/>
        </authorList>
    </citation>
    <scope>NUCLEOTIDE SEQUENCE [LARGE SCALE GENOMIC DNA]</scope>
    <source>
        <strain evidence="4">CGMCC 4.7643</strain>
    </source>
</reference>
<feature type="region of interest" description="Disordered" evidence="1">
    <location>
        <begin position="1"/>
        <end position="28"/>
    </location>
</feature>